<protein>
    <recommendedName>
        <fullName evidence="9">PHD-type domain-containing protein</fullName>
    </recommendedName>
</protein>
<feature type="domain" description="SWIM-type" evidence="6">
    <location>
        <begin position="122"/>
        <end position="158"/>
    </location>
</feature>
<dbReference type="EMBL" id="JAICCE010000021">
    <property type="protein sequence ID" value="KAG9262438.1"/>
    <property type="molecule type" value="Genomic_DNA"/>
</dbReference>
<proteinExistence type="predicted"/>
<dbReference type="InterPro" id="IPR013083">
    <property type="entry name" value="Znf_RING/FYVE/PHD"/>
</dbReference>
<dbReference type="InterPro" id="IPR001965">
    <property type="entry name" value="Znf_PHD"/>
</dbReference>
<dbReference type="InterPro" id="IPR011011">
    <property type="entry name" value="Znf_FYVE_PHD"/>
</dbReference>
<evidence type="ECO:0000313" key="8">
    <source>
        <dbReference type="Proteomes" id="UP000752171"/>
    </source>
</evidence>
<feature type="domain" description="PHD-type" evidence="5">
    <location>
        <begin position="564"/>
        <end position="616"/>
    </location>
</feature>
<dbReference type="Gene3D" id="3.90.320.10">
    <property type="match status" value="1"/>
</dbReference>
<sequence length="620" mass="69719">MDRAKSKCKIPYRDKLNKEAKERYLEKIEGINGLDPYEHHEWTGDFNELPQITIPDVFSYLVCGVSTYTFEQFRNYKSLEAHLQFTNGWVQDLQIFRVNDQKTVVLTKVLHSQRLNEPPLQPWVIVSSSGQVDCAHCTCMAGIAESCTHIGALLFKIEAAVRIRVTKTVTDVPAYWMMPTNVDKVQAEVGYKIDFSTGAAKKKALDKCIRGERSMPSIRTRVGSRSLCEHKPTLSNLSPLLQILHTHSKAVCLSGMEDYYHHYADPVKPVVVPMSLLHLRDKGKDGCELSVLQQHCESLTNLVALTEAQAAAVEVQTRQQHRSPVWFTSRAGRITASNVHAVVSTSVTAPAMSIVRKVCYPKKTATTAAIKWGIDHEEEARQAYVKLTATQHENLNVEKCGFIINPSFPEVGASPDGFINCTCCGKGCLEIKCTFKYQNNFIMQACAGDSNFCLQLTDGELNLKQTHKYYSQVQTQIFVTGSKYCDFVVWSQKDCVVVRILPNMAFWTTLLAKAQNFFFKVSLPELVACYYTRAASTAPNAKPLTEIQPSCTRPGKQTRKNMTKMWCLCKGPEEQDDMVACDNENCAIQWFHFRCVGLTQAPSASEPWFCATCTKMQKCQ</sequence>
<dbReference type="PANTHER" id="PTHR47526:SF4">
    <property type="entry name" value="SWIM-TYPE DOMAIN-CONTAINING PROTEIN"/>
    <property type="match status" value="1"/>
</dbReference>
<dbReference type="PROSITE" id="PS50966">
    <property type="entry name" value="ZF_SWIM"/>
    <property type="match status" value="1"/>
</dbReference>
<evidence type="ECO:0000256" key="3">
    <source>
        <dbReference type="ARBA" id="ARBA00022833"/>
    </source>
</evidence>
<keyword evidence="2 4" id="KW-0863">Zinc-finger</keyword>
<evidence type="ECO:0000256" key="1">
    <source>
        <dbReference type="ARBA" id="ARBA00022723"/>
    </source>
</evidence>
<dbReference type="Gene3D" id="3.30.40.10">
    <property type="entry name" value="Zinc/RING finger domain, C3HC4 (zinc finger)"/>
    <property type="match status" value="1"/>
</dbReference>
<evidence type="ECO:0000256" key="4">
    <source>
        <dbReference type="PROSITE-ProRule" id="PRU00325"/>
    </source>
</evidence>
<dbReference type="AlphaFoldDB" id="A0A8T2KSM4"/>
<dbReference type="InterPro" id="IPR019787">
    <property type="entry name" value="Znf_PHD-finger"/>
</dbReference>
<dbReference type="InterPro" id="IPR007527">
    <property type="entry name" value="Znf_SWIM"/>
</dbReference>
<comment type="caution">
    <text evidence="7">The sequence shown here is derived from an EMBL/GenBank/DDBJ whole genome shotgun (WGS) entry which is preliminary data.</text>
</comment>
<dbReference type="GO" id="GO:0008270">
    <property type="term" value="F:zinc ion binding"/>
    <property type="evidence" value="ECO:0007669"/>
    <property type="project" value="UniProtKB-KW"/>
</dbReference>
<evidence type="ECO:0000259" key="5">
    <source>
        <dbReference type="PROSITE" id="PS50016"/>
    </source>
</evidence>
<dbReference type="PROSITE" id="PS01359">
    <property type="entry name" value="ZF_PHD_1"/>
    <property type="match status" value="1"/>
</dbReference>
<gene>
    <name evidence="7" type="ORF">AMEX_G24211</name>
</gene>
<dbReference type="SUPFAM" id="SSF52980">
    <property type="entry name" value="Restriction endonuclease-like"/>
    <property type="match status" value="1"/>
</dbReference>
<dbReference type="Pfam" id="PF00628">
    <property type="entry name" value="PHD"/>
    <property type="match status" value="1"/>
</dbReference>
<keyword evidence="1" id="KW-0479">Metal-binding</keyword>
<reference evidence="7 8" key="1">
    <citation type="submission" date="2021-07" db="EMBL/GenBank/DDBJ databases">
        <authorList>
            <person name="Imarazene B."/>
            <person name="Zahm M."/>
            <person name="Klopp C."/>
            <person name="Cabau C."/>
            <person name="Beille S."/>
            <person name="Jouanno E."/>
            <person name="Castinel A."/>
            <person name="Lluch J."/>
            <person name="Gil L."/>
            <person name="Kuchtly C."/>
            <person name="Lopez Roques C."/>
            <person name="Donnadieu C."/>
            <person name="Parrinello H."/>
            <person name="Journot L."/>
            <person name="Du K."/>
            <person name="Schartl M."/>
            <person name="Retaux S."/>
            <person name="Guiguen Y."/>
        </authorList>
    </citation>
    <scope>NUCLEOTIDE SEQUENCE [LARGE SCALE GENOMIC DNA]</scope>
    <source>
        <strain evidence="7">Pach_M1</strain>
        <tissue evidence="7">Testis</tissue>
    </source>
</reference>
<accession>A0A8T2KSM4</accession>
<dbReference type="SMART" id="SM00249">
    <property type="entry name" value="PHD"/>
    <property type="match status" value="1"/>
</dbReference>
<dbReference type="SUPFAM" id="SSF57903">
    <property type="entry name" value="FYVE/PHD zinc finger"/>
    <property type="match status" value="1"/>
</dbReference>
<evidence type="ECO:0000256" key="2">
    <source>
        <dbReference type="ARBA" id="ARBA00022771"/>
    </source>
</evidence>
<keyword evidence="3" id="KW-0862">Zinc</keyword>
<dbReference type="GO" id="GO:0006281">
    <property type="term" value="P:DNA repair"/>
    <property type="evidence" value="ECO:0007669"/>
    <property type="project" value="UniProtKB-ARBA"/>
</dbReference>
<dbReference type="InterPro" id="IPR011335">
    <property type="entry name" value="Restrct_endonuc-II-like"/>
</dbReference>
<evidence type="ECO:0000313" key="7">
    <source>
        <dbReference type="EMBL" id="KAG9262438.1"/>
    </source>
</evidence>
<dbReference type="CDD" id="cd22343">
    <property type="entry name" value="PDDEXK_lambda_exonuclease-like"/>
    <property type="match status" value="1"/>
</dbReference>
<dbReference type="InterPro" id="IPR011604">
    <property type="entry name" value="PDDEXK-like_dom_sf"/>
</dbReference>
<name>A0A8T2KSM4_ASTMX</name>
<dbReference type="Proteomes" id="UP000752171">
    <property type="component" value="Unassembled WGS sequence"/>
</dbReference>
<dbReference type="PANTHER" id="PTHR47526">
    <property type="entry name" value="ATP-DEPENDENT DNA HELICASE"/>
    <property type="match status" value="1"/>
</dbReference>
<dbReference type="PROSITE" id="PS50016">
    <property type="entry name" value="ZF_PHD_2"/>
    <property type="match status" value="1"/>
</dbReference>
<dbReference type="InterPro" id="IPR019786">
    <property type="entry name" value="Zinc_finger_PHD-type_CS"/>
</dbReference>
<evidence type="ECO:0008006" key="9">
    <source>
        <dbReference type="Google" id="ProtNLM"/>
    </source>
</evidence>
<dbReference type="Pfam" id="PF09588">
    <property type="entry name" value="YqaJ"/>
    <property type="match status" value="1"/>
</dbReference>
<evidence type="ECO:0000259" key="6">
    <source>
        <dbReference type="PROSITE" id="PS50966"/>
    </source>
</evidence>
<dbReference type="InterPro" id="IPR019080">
    <property type="entry name" value="YqaJ_viral_recombinase"/>
</dbReference>
<organism evidence="7 8">
    <name type="scientific">Astyanax mexicanus</name>
    <name type="common">Blind cave fish</name>
    <name type="synonym">Astyanax fasciatus mexicanus</name>
    <dbReference type="NCBI Taxonomy" id="7994"/>
    <lineage>
        <taxon>Eukaryota</taxon>
        <taxon>Metazoa</taxon>
        <taxon>Chordata</taxon>
        <taxon>Craniata</taxon>
        <taxon>Vertebrata</taxon>
        <taxon>Euteleostomi</taxon>
        <taxon>Actinopterygii</taxon>
        <taxon>Neopterygii</taxon>
        <taxon>Teleostei</taxon>
        <taxon>Ostariophysi</taxon>
        <taxon>Characiformes</taxon>
        <taxon>Characoidei</taxon>
        <taxon>Acestrorhamphidae</taxon>
        <taxon>Acestrorhamphinae</taxon>
        <taxon>Astyanax</taxon>
    </lineage>
</organism>